<dbReference type="PANTHER" id="PTHR37534:SF46">
    <property type="entry name" value="ZN(II)2CYS6 TRANSCRIPTION FACTOR (EUROFUNG)"/>
    <property type="match status" value="1"/>
</dbReference>
<evidence type="ECO:0008006" key="6">
    <source>
        <dbReference type="Google" id="ProtNLM"/>
    </source>
</evidence>
<organism evidence="4 5">
    <name type="scientific">Clonostachys rhizophaga</name>
    <dbReference type="NCBI Taxonomy" id="160324"/>
    <lineage>
        <taxon>Eukaryota</taxon>
        <taxon>Fungi</taxon>
        <taxon>Dikarya</taxon>
        <taxon>Ascomycota</taxon>
        <taxon>Pezizomycotina</taxon>
        <taxon>Sordariomycetes</taxon>
        <taxon>Hypocreomycetidae</taxon>
        <taxon>Hypocreales</taxon>
        <taxon>Bionectriaceae</taxon>
        <taxon>Clonostachys</taxon>
    </lineage>
</organism>
<dbReference type="CDD" id="cd00067">
    <property type="entry name" value="GAL4"/>
    <property type="match status" value="1"/>
</dbReference>
<proteinExistence type="predicted"/>
<dbReference type="InterPro" id="IPR036864">
    <property type="entry name" value="Zn2-C6_fun-type_DNA-bd_sf"/>
</dbReference>
<feature type="region of interest" description="Disordered" evidence="3">
    <location>
        <begin position="1"/>
        <end position="23"/>
    </location>
</feature>
<dbReference type="AlphaFoldDB" id="A0A9N9YKT0"/>
<gene>
    <name evidence="4" type="ORF">CRHIZ90672A_00001589</name>
</gene>
<evidence type="ECO:0000256" key="3">
    <source>
        <dbReference type="SAM" id="MobiDB-lite"/>
    </source>
</evidence>
<dbReference type="InterPro" id="IPR001138">
    <property type="entry name" value="Zn2Cys6_DnaBD"/>
</dbReference>
<dbReference type="GO" id="GO:0000981">
    <property type="term" value="F:DNA-binding transcription factor activity, RNA polymerase II-specific"/>
    <property type="evidence" value="ECO:0007669"/>
    <property type="project" value="InterPro"/>
</dbReference>
<dbReference type="EMBL" id="CABFNQ020000730">
    <property type="protein sequence ID" value="CAH0027623.1"/>
    <property type="molecule type" value="Genomic_DNA"/>
</dbReference>
<comment type="subcellular location">
    <subcellularLocation>
        <location evidence="1">Nucleus</location>
    </subcellularLocation>
</comment>
<dbReference type="GO" id="GO:0008270">
    <property type="term" value="F:zinc ion binding"/>
    <property type="evidence" value="ECO:0007669"/>
    <property type="project" value="InterPro"/>
</dbReference>
<name>A0A9N9YKT0_9HYPO</name>
<keyword evidence="2" id="KW-0539">Nucleus</keyword>
<dbReference type="SUPFAM" id="SSF57701">
    <property type="entry name" value="Zn2/Cys6 DNA-binding domain"/>
    <property type="match status" value="1"/>
</dbReference>
<dbReference type="InterPro" id="IPR021858">
    <property type="entry name" value="Fun_TF"/>
</dbReference>
<evidence type="ECO:0000313" key="5">
    <source>
        <dbReference type="Proteomes" id="UP000696573"/>
    </source>
</evidence>
<evidence type="ECO:0000256" key="2">
    <source>
        <dbReference type="ARBA" id="ARBA00023242"/>
    </source>
</evidence>
<dbReference type="GO" id="GO:0005634">
    <property type="term" value="C:nucleus"/>
    <property type="evidence" value="ECO:0007669"/>
    <property type="project" value="UniProtKB-SubCell"/>
</dbReference>
<dbReference type="Pfam" id="PF11951">
    <property type="entry name" value="Fungal_trans_2"/>
    <property type="match status" value="1"/>
</dbReference>
<dbReference type="Proteomes" id="UP000696573">
    <property type="component" value="Unassembled WGS sequence"/>
</dbReference>
<keyword evidence="5" id="KW-1185">Reference proteome</keyword>
<sequence length="419" mass="47562">MTGNDSLIQQSNSETPPSLRISQQTPSSAVLATGFIEMSQQALHGTACKGCRRRGRKCDRTLPTCLSYVDDLSTIFYLGDGLRDNPMFCYVLPLINSVPPIRFAIAASASCHMAAKNSDEALEQKSLYLRVRATHFLRERLKDSSIATDQATLASILMLAQVDMCSGDCFEFETHLKAAVAILRGRHNEESVDRFYFEQRLVWLDIISSTSSSRAPNFTAKEVNMALHRHSNADGREWSYDVFPCPIDLFEMLVDITMLYKSHQNRDYPTEKELKHVDYMMGRLRKWESRQSLFGSRKHMVEAWRFGIMAYLAQLFPAFSTIDQGSHLTSQVLHHAKLIPPASSWSYSLLWPIFQIGIALESGQSQEKDWIRSRLKLAYEAVGCRHFRNAADTLELVWEPRTQGGFVANGIYERTIILA</sequence>
<dbReference type="PANTHER" id="PTHR37534">
    <property type="entry name" value="TRANSCRIPTIONAL ACTIVATOR PROTEIN UGA3"/>
    <property type="match status" value="1"/>
</dbReference>
<reference evidence="4" key="1">
    <citation type="submission" date="2021-10" db="EMBL/GenBank/DDBJ databases">
        <authorList>
            <person name="Piombo E."/>
        </authorList>
    </citation>
    <scope>NUCLEOTIDE SEQUENCE</scope>
</reference>
<evidence type="ECO:0000256" key="1">
    <source>
        <dbReference type="ARBA" id="ARBA00004123"/>
    </source>
</evidence>
<protein>
    <recommendedName>
        <fullName evidence="6">Zn(2)-C6 fungal-type domain-containing protein</fullName>
    </recommendedName>
</protein>
<accession>A0A9N9YKT0</accession>
<dbReference type="OrthoDB" id="3862662at2759"/>
<comment type="caution">
    <text evidence="4">The sequence shown here is derived from an EMBL/GenBank/DDBJ whole genome shotgun (WGS) entry which is preliminary data.</text>
</comment>
<evidence type="ECO:0000313" key="4">
    <source>
        <dbReference type="EMBL" id="CAH0027623.1"/>
    </source>
</evidence>